<proteinExistence type="predicted"/>
<evidence type="ECO:0000313" key="3">
    <source>
        <dbReference type="Proteomes" id="UP000317812"/>
    </source>
</evidence>
<gene>
    <name evidence="2" type="ORF">ES815_21520</name>
</gene>
<sequence>MAASPLCQGLEEYEASAFTDAIGWTTTYGLEPVELVTVGLRKKVKCAWNFTIEPEYQLDEIDGDSFDAIAIPGGMSRAGFYEDAFDERLVSLIRKFNNQNKIIASVCVGALAIAKSGALHGRMGTTYHLSSKRQTQLSDMGVNVIQRPIVVDANIITSQSPATAINVAFTLIEKLTSRANVEKIKEGMGFPLL</sequence>
<dbReference type="Pfam" id="PF01965">
    <property type="entry name" value="DJ-1_PfpI"/>
    <property type="match status" value="1"/>
</dbReference>
<dbReference type="EMBL" id="CP035382">
    <property type="protein sequence ID" value="QDK20750.1"/>
    <property type="molecule type" value="Genomic_DNA"/>
</dbReference>
<dbReference type="Proteomes" id="UP000317812">
    <property type="component" value="Chromosome"/>
</dbReference>
<accession>A0AAP9DDF1</accession>
<dbReference type="PANTHER" id="PTHR48094:SF5">
    <property type="entry name" value="PROTEIN DJ-1 HOMOLOG"/>
    <property type="match status" value="1"/>
</dbReference>
<feature type="domain" description="DJ-1/PfpI" evidence="1">
    <location>
        <begin position="8"/>
        <end position="173"/>
    </location>
</feature>
<dbReference type="InterPro" id="IPR029062">
    <property type="entry name" value="Class_I_gatase-like"/>
</dbReference>
<dbReference type="SUPFAM" id="SSF52317">
    <property type="entry name" value="Class I glutamine amidotransferase-like"/>
    <property type="match status" value="1"/>
</dbReference>
<evidence type="ECO:0000259" key="1">
    <source>
        <dbReference type="Pfam" id="PF01965"/>
    </source>
</evidence>
<dbReference type="InterPro" id="IPR002818">
    <property type="entry name" value="DJ-1/PfpI"/>
</dbReference>
<organism evidence="2 3">
    <name type="scientific">Leclercia adecarboxylata</name>
    <dbReference type="NCBI Taxonomy" id="83655"/>
    <lineage>
        <taxon>Bacteria</taxon>
        <taxon>Pseudomonadati</taxon>
        <taxon>Pseudomonadota</taxon>
        <taxon>Gammaproteobacteria</taxon>
        <taxon>Enterobacterales</taxon>
        <taxon>Enterobacteriaceae</taxon>
        <taxon>Leclercia</taxon>
    </lineage>
</organism>
<dbReference type="Gene3D" id="3.40.50.880">
    <property type="match status" value="1"/>
</dbReference>
<dbReference type="RefSeq" id="WP_103825505.1">
    <property type="nucleotide sequence ID" value="NZ_CP035382.1"/>
</dbReference>
<dbReference type="GO" id="GO:0005737">
    <property type="term" value="C:cytoplasm"/>
    <property type="evidence" value="ECO:0007669"/>
    <property type="project" value="TreeGrafter"/>
</dbReference>
<evidence type="ECO:0000313" key="2">
    <source>
        <dbReference type="EMBL" id="QDK20750.1"/>
    </source>
</evidence>
<dbReference type="AlphaFoldDB" id="A0AAP9DDF1"/>
<reference evidence="2 3" key="1">
    <citation type="submission" date="2019-01" db="EMBL/GenBank/DDBJ databases">
        <title>Florfenicol resistance in Enterobacteriaceae and whole-genome sequence analysis of florfenicol-resistant Leclercia adecarboxylata strain R25.</title>
        <authorList>
            <person name="Bao Q."/>
            <person name="Ying Y."/>
        </authorList>
    </citation>
    <scope>NUCLEOTIDE SEQUENCE [LARGE SCALE GENOMIC DNA]</scope>
    <source>
        <strain evidence="2 3">R25</strain>
    </source>
</reference>
<protein>
    <submittedName>
        <fullName evidence="2">DJ-1 family protein</fullName>
    </submittedName>
</protein>
<dbReference type="CDD" id="cd03135">
    <property type="entry name" value="GATase1_DJ-1"/>
    <property type="match status" value="1"/>
</dbReference>
<dbReference type="InterPro" id="IPR050325">
    <property type="entry name" value="Prot/Nucl_acid_deglycase"/>
</dbReference>
<name>A0AAP9DDF1_9ENTR</name>
<dbReference type="PANTHER" id="PTHR48094">
    <property type="entry name" value="PROTEIN/NUCLEIC ACID DEGLYCASE DJ-1-RELATED"/>
    <property type="match status" value="1"/>
</dbReference>